<dbReference type="AlphaFoldDB" id="A0A5B9Q3E7"/>
<feature type="chain" id="PRO_5022963604" evidence="1">
    <location>
        <begin position="27"/>
        <end position="105"/>
    </location>
</feature>
<dbReference type="RefSeq" id="WP_148072268.1">
    <property type="nucleotide sequence ID" value="NZ_CP042913.1"/>
</dbReference>
<gene>
    <name evidence="2" type="ORF">Pr1d_07780</name>
</gene>
<evidence type="ECO:0000313" key="3">
    <source>
        <dbReference type="Proteomes" id="UP000323917"/>
    </source>
</evidence>
<reference evidence="2 3" key="1">
    <citation type="submission" date="2019-08" db="EMBL/GenBank/DDBJ databases">
        <title>Deep-cultivation of Planctomycetes and their phenomic and genomic characterization uncovers novel biology.</title>
        <authorList>
            <person name="Wiegand S."/>
            <person name="Jogler M."/>
            <person name="Boedeker C."/>
            <person name="Pinto D."/>
            <person name="Vollmers J."/>
            <person name="Rivas-Marin E."/>
            <person name="Kohn T."/>
            <person name="Peeters S.H."/>
            <person name="Heuer A."/>
            <person name="Rast P."/>
            <person name="Oberbeckmann S."/>
            <person name="Bunk B."/>
            <person name="Jeske O."/>
            <person name="Meyerdierks A."/>
            <person name="Storesund J.E."/>
            <person name="Kallscheuer N."/>
            <person name="Luecker S."/>
            <person name="Lage O.M."/>
            <person name="Pohl T."/>
            <person name="Merkel B.J."/>
            <person name="Hornburger P."/>
            <person name="Mueller R.-W."/>
            <person name="Bruemmer F."/>
            <person name="Labrenz M."/>
            <person name="Spormann A.M."/>
            <person name="Op den Camp H."/>
            <person name="Overmann J."/>
            <person name="Amann R."/>
            <person name="Jetten M.S.M."/>
            <person name="Mascher T."/>
            <person name="Medema M.H."/>
            <person name="Devos D.P."/>
            <person name="Kaster A.-K."/>
            <person name="Ovreas L."/>
            <person name="Rohde M."/>
            <person name="Galperin M.Y."/>
            <person name="Jogler C."/>
        </authorList>
    </citation>
    <scope>NUCLEOTIDE SEQUENCE [LARGE SCALE GENOMIC DNA]</scope>
    <source>
        <strain evidence="2 3">Pr1d</strain>
    </source>
</reference>
<name>A0A5B9Q3E7_9BACT</name>
<feature type="signal peptide" evidence="1">
    <location>
        <begin position="1"/>
        <end position="26"/>
    </location>
</feature>
<dbReference type="Proteomes" id="UP000323917">
    <property type="component" value="Chromosome"/>
</dbReference>
<proteinExistence type="predicted"/>
<keyword evidence="1" id="KW-0732">Signal</keyword>
<evidence type="ECO:0000313" key="2">
    <source>
        <dbReference type="EMBL" id="QEG33514.1"/>
    </source>
</evidence>
<protein>
    <submittedName>
        <fullName evidence="2">Uncharacterized protein</fullName>
    </submittedName>
</protein>
<accession>A0A5B9Q3E7</accession>
<dbReference type="OrthoDB" id="290982at2"/>
<sequence precursor="true">MKIAKLLIAAMLVLGSFALVTNDAKAQGFFVGVGHSGYYGGWNNGYHDGPRHHVYHRGHRGGRHYWHDTSHYDYHPGGFVRHYNHYDYIPGHYDYHQTGHWHHGH</sequence>
<evidence type="ECO:0000256" key="1">
    <source>
        <dbReference type="SAM" id="SignalP"/>
    </source>
</evidence>
<dbReference type="EMBL" id="CP042913">
    <property type="protein sequence ID" value="QEG33514.1"/>
    <property type="molecule type" value="Genomic_DNA"/>
</dbReference>
<organism evidence="2 3">
    <name type="scientific">Bythopirellula goksoeyrii</name>
    <dbReference type="NCBI Taxonomy" id="1400387"/>
    <lineage>
        <taxon>Bacteria</taxon>
        <taxon>Pseudomonadati</taxon>
        <taxon>Planctomycetota</taxon>
        <taxon>Planctomycetia</taxon>
        <taxon>Pirellulales</taxon>
        <taxon>Lacipirellulaceae</taxon>
        <taxon>Bythopirellula</taxon>
    </lineage>
</organism>
<dbReference type="KEGG" id="bgok:Pr1d_07780"/>
<keyword evidence="3" id="KW-1185">Reference proteome</keyword>